<feature type="compositionally biased region" description="Basic and acidic residues" evidence="1">
    <location>
        <begin position="120"/>
        <end position="149"/>
    </location>
</feature>
<evidence type="ECO:0000256" key="1">
    <source>
        <dbReference type="SAM" id="MobiDB-lite"/>
    </source>
</evidence>
<reference evidence="2" key="1">
    <citation type="journal article" date="2023" name="G3 (Bethesda)">
        <title>Whole genome assembly and annotation of the endangered Caribbean coral Acropora cervicornis.</title>
        <authorList>
            <person name="Selwyn J.D."/>
            <person name="Vollmer S.V."/>
        </authorList>
    </citation>
    <scope>NUCLEOTIDE SEQUENCE</scope>
    <source>
        <strain evidence="2">K2</strain>
    </source>
</reference>
<dbReference type="AlphaFoldDB" id="A0AAD9R0G7"/>
<feature type="region of interest" description="Disordered" evidence="1">
    <location>
        <begin position="321"/>
        <end position="362"/>
    </location>
</feature>
<evidence type="ECO:0000313" key="3">
    <source>
        <dbReference type="Proteomes" id="UP001249851"/>
    </source>
</evidence>
<reference evidence="2" key="2">
    <citation type="journal article" date="2023" name="Science">
        <title>Genomic signatures of disease resistance in endangered staghorn corals.</title>
        <authorList>
            <person name="Vollmer S.V."/>
            <person name="Selwyn J.D."/>
            <person name="Despard B.A."/>
            <person name="Roesel C.L."/>
        </authorList>
    </citation>
    <scope>NUCLEOTIDE SEQUENCE</scope>
    <source>
        <strain evidence="2">K2</strain>
    </source>
</reference>
<accession>A0AAD9R0G7</accession>
<dbReference type="EMBL" id="JARQWQ010000007">
    <property type="protein sequence ID" value="KAK2570869.1"/>
    <property type="molecule type" value="Genomic_DNA"/>
</dbReference>
<organism evidence="2 3">
    <name type="scientific">Acropora cervicornis</name>
    <name type="common">Staghorn coral</name>
    <dbReference type="NCBI Taxonomy" id="6130"/>
    <lineage>
        <taxon>Eukaryota</taxon>
        <taxon>Metazoa</taxon>
        <taxon>Cnidaria</taxon>
        <taxon>Anthozoa</taxon>
        <taxon>Hexacorallia</taxon>
        <taxon>Scleractinia</taxon>
        <taxon>Astrocoeniina</taxon>
        <taxon>Acroporidae</taxon>
        <taxon>Acropora</taxon>
    </lineage>
</organism>
<protein>
    <submittedName>
        <fullName evidence="2">Uncharacterized protein</fullName>
    </submittedName>
</protein>
<sequence length="425" mass="48836">MIANISGKMFAPRAETTPFVDFTRNEEVNSKKSDVKHGKPFMQPIYRTNREMVGLQTINTSERLNGGQRPTFTSLADVYEGALRNVLGIKLQLALDDQQSFTQEAISDLLFRDKNSSAKYKDSLRPESLKRRNEHRQYERGREEGKDTKGLGSFQGRTLLRDPRRESSGASAFHVPPKKARMDEEVPFPDRGFAHDHFGVPRAGAGYLADFQNSFTATRGSPSMFHRRMNAPEVVTHVYRTNGIHVPVPRDPYSLWPFGHNRDFSNLFSVRCSSVEMDRRSRHGFIEGECRRSMDLSRVNGFSHDKTAVCVKMEKDAREDVKYNRKPSITERRSSLNASKEKVSDRGSEREKLSPPLSQKSKANSLLLSYRSSPVNNHFSMDFRMETRHRSALRKIELRRNGKKRNGEDEKEEFLFKLGLERIEL</sequence>
<gene>
    <name evidence="2" type="ORF">P5673_004580</name>
</gene>
<evidence type="ECO:0000313" key="2">
    <source>
        <dbReference type="EMBL" id="KAK2570869.1"/>
    </source>
</evidence>
<name>A0AAD9R0G7_ACRCE</name>
<keyword evidence="3" id="KW-1185">Reference proteome</keyword>
<proteinExistence type="predicted"/>
<feature type="region of interest" description="Disordered" evidence="1">
    <location>
        <begin position="120"/>
        <end position="177"/>
    </location>
</feature>
<comment type="caution">
    <text evidence="2">The sequence shown here is derived from an EMBL/GenBank/DDBJ whole genome shotgun (WGS) entry which is preliminary data.</text>
</comment>
<dbReference type="Proteomes" id="UP001249851">
    <property type="component" value="Unassembled WGS sequence"/>
</dbReference>
<feature type="compositionally biased region" description="Basic and acidic residues" evidence="1">
    <location>
        <begin position="321"/>
        <end position="353"/>
    </location>
</feature>